<comment type="subcellular location">
    <subcellularLocation>
        <location evidence="1">Nucleus</location>
    </subcellularLocation>
</comment>
<dbReference type="SMART" id="SM00355">
    <property type="entry name" value="ZnF_C2H2"/>
    <property type="match status" value="1"/>
</dbReference>
<dbReference type="Pfam" id="PF00096">
    <property type="entry name" value="zf-C2H2"/>
    <property type="match status" value="1"/>
</dbReference>
<evidence type="ECO:0000256" key="5">
    <source>
        <dbReference type="ARBA" id="ARBA00023163"/>
    </source>
</evidence>
<feature type="domain" description="C2H2-type" evidence="8">
    <location>
        <begin position="10"/>
        <end position="34"/>
    </location>
</feature>
<keyword evidence="3" id="KW-0805">Transcription regulation</keyword>
<evidence type="ECO:0000256" key="4">
    <source>
        <dbReference type="ARBA" id="ARBA00023125"/>
    </source>
</evidence>
<keyword evidence="7" id="KW-0863">Zinc-finger</keyword>
<keyword evidence="7" id="KW-0479">Metal-binding</keyword>
<evidence type="ECO:0000313" key="9">
    <source>
        <dbReference type="EMBL" id="CAH1991588.1"/>
    </source>
</evidence>
<dbReference type="EMBL" id="CAKOFQ010007117">
    <property type="protein sequence ID" value="CAH1991588.1"/>
    <property type="molecule type" value="Genomic_DNA"/>
</dbReference>
<dbReference type="Gene3D" id="3.30.160.60">
    <property type="entry name" value="Classic Zinc Finger"/>
    <property type="match status" value="1"/>
</dbReference>
<keyword evidence="7" id="KW-0862">Zinc</keyword>
<evidence type="ECO:0000256" key="2">
    <source>
        <dbReference type="ARBA" id="ARBA00006991"/>
    </source>
</evidence>
<keyword evidence="5" id="KW-0804">Transcription</keyword>
<dbReference type="PROSITE" id="PS00028">
    <property type="entry name" value="ZINC_FINGER_C2H2_1"/>
    <property type="match status" value="1"/>
</dbReference>
<evidence type="ECO:0000256" key="3">
    <source>
        <dbReference type="ARBA" id="ARBA00023015"/>
    </source>
</evidence>
<reference evidence="9" key="1">
    <citation type="submission" date="2022-03" db="EMBL/GenBank/DDBJ databases">
        <authorList>
            <person name="Sayadi A."/>
        </authorList>
    </citation>
    <scope>NUCLEOTIDE SEQUENCE</scope>
</reference>
<evidence type="ECO:0000256" key="1">
    <source>
        <dbReference type="ARBA" id="ARBA00004123"/>
    </source>
</evidence>
<evidence type="ECO:0000313" key="10">
    <source>
        <dbReference type="Proteomes" id="UP001152888"/>
    </source>
</evidence>
<dbReference type="FunFam" id="3.30.160.60:FF:000931">
    <property type="entry name" value="zinc finger protein 697"/>
    <property type="match status" value="1"/>
</dbReference>
<sequence>MLVHTGEKAYLCEYCHKRFSQKAHLVRHLKTHKN</sequence>
<keyword evidence="6" id="KW-0539">Nucleus</keyword>
<gene>
    <name evidence="9" type="ORF">ACAOBT_LOCUS20364</name>
</gene>
<dbReference type="GO" id="GO:0008270">
    <property type="term" value="F:zinc ion binding"/>
    <property type="evidence" value="ECO:0007669"/>
    <property type="project" value="UniProtKB-KW"/>
</dbReference>
<organism evidence="9 10">
    <name type="scientific">Acanthoscelides obtectus</name>
    <name type="common">Bean weevil</name>
    <name type="synonym">Bruchus obtectus</name>
    <dbReference type="NCBI Taxonomy" id="200917"/>
    <lineage>
        <taxon>Eukaryota</taxon>
        <taxon>Metazoa</taxon>
        <taxon>Ecdysozoa</taxon>
        <taxon>Arthropoda</taxon>
        <taxon>Hexapoda</taxon>
        <taxon>Insecta</taxon>
        <taxon>Pterygota</taxon>
        <taxon>Neoptera</taxon>
        <taxon>Endopterygota</taxon>
        <taxon>Coleoptera</taxon>
        <taxon>Polyphaga</taxon>
        <taxon>Cucujiformia</taxon>
        <taxon>Chrysomeloidea</taxon>
        <taxon>Chrysomelidae</taxon>
        <taxon>Bruchinae</taxon>
        <taxon>Bruchini</taxon>
        <taxon>Acanthoscelides</taxon>
    </lineage>
</organism>
<dbReference type="InterPro" id="IPR013087">
    <property type="entry name" value="Znf_C2H2_type"/>
</dbReference>
<keyword evidence="10" id="KW-1185">Reference proteome</keyword>
<protein>
    <recommendedName>
        <fullName evidence="8">C2H2-type domain-containing protein</fullName>
    </recommendedName>
</protein>
<dbReference type="InterPro" id="IPR036236">
    <property type="entry name" value="Znf_C2H2_sf"/>
</dbReference>
<evidence type="ECO:0000256" key="7">
    <source>
        <dbReference type="PROSITE-ProRule" id="PRU00042"/>
    </source>
</evidence>
<dbReference type="Proteomes" id="UP001152888">
    <property type="component" value="Unassembled WGS sequence"/>
</dbReference>
<accession>A0A9P0PMC4</accession>
<proteinExistence type="inferred from homology"/>
<comment type="similarity">
    <text evidence="2">Belongs to the krueppel C2H2-type zinc-finger protein family.</text>
</comment>
<dbReference type="GO" id="GO:0003677">
    <property type="term" value="F:DNA binding"/>
    <property type="evidence" value="ECO:0007669"/>
    <property type="project" value="UniProtKB-KW"/>
</dbReference>
<dbReference type="PROSITE" id="PS50157">
    <property type="entry name" value="ZINC_FINGER_C2H2_2"/>
    <property type="match status" value="1"/>
</dbReference>
<dbReference type="SUPFAM" id="SSF57667">
    <property type="entry name" value="beta-beta-alpha zinc fingers"/>
    <property type="match status" value="1"/>
</dbReference>
<comment type="caution">
    <text evidence="9">The sequence shown here is derived from an EMBL/GenBank/DDBJ whole genome shotgun (WGS) entry which is preliminary data.</text>
</comment>
<dbReference type="OrthoDB" id="6077919at2759"/>
<evidence type="ECO:0000259" key="8">
    <source>
        <dbReference type="PROSITE" id="PS50157"/>
    </source>
</evidence>
<keyword evidence="4" id="KW-0238">DNA-binding</keyword>
<dbReference type="AlphaFoldDB" id="A0A9P0PMC4"/>
<evidence type="ECO:0000256" key="6">
    <source>
        <dbReference type="ARBA" id="ARBA00023242"/>
    </source>
</evidence>
<dbReference type="GO" id="GO:0005634">
    <property type="term" value="C:nucleus"/>
    <property type="evidence" value="ECO:0007669"/>
    <property type="project" value="UniProtKB-SubCell"/>
</dbReference>
<name>A0A9P0PMC4_ACAOB</name>